<protein>
    <submittedName>
        <fullName evidence="2">Uncharacterized protein</fullName>
    </submittedName>
</protein>
<name>A0A9P5WXL7_9AGAR</name>
<comment type="caution">
    <text evidence="2">The sequence shown here is derived from an EMBL/GenBank/DDBJ whole genome shotgun (WGS) entry which is preliminary data.</text>
</comment>
<evidence type="ECO:0000256" key="1">
    <source>
        <dbReference type="SAM" id="MobiDB-lite"/>
    </source>
</evidence>
<gene>
    <name evidence="2" type="ORF">P691DRAFT_815668</name>
</gene>
<evidence type="ECO:0000313" key="3">
    <source>
        <dbReference type="Proteomes" id="UP000807342"/>
    </source>
</evidence>
<proteinExistence type="predicted"/>
<accession>A0A9P5WXL7</accession>
<dbReference type="Proteomes" id="UP000807342">
    <property type="component" value="Unassembled WGS sequence"/>
</dbReference>
<organism evidence="2 3">
    <name type="scientific">Macrolepiota fuliginosa MF-IS2</name>
    <dbReference type="NCBI Taxonomy" id="1400762"/>
    <lineage>
        <taxon>Eukaryota</taxon>
        <taxon>Fungi</taxon>
        <taxon>Dikarya</taxon>
        <taxon>Basidiomycota</taxon>
        <taxon>Agaricomycotina</taxon>
        <taxon>Agaricomycetes</taxon>
        <taxon>Agaricomycetidae</taxon>
        <taxon>Agaricales</taxon>
        <taxon>Agaricineae</taxon>
        <taxon>Agaricaceae</taxon>
        <taxon>Macrolepiota</taxon>
    </lineage>
</organism>
<dbReference type="AlphaFoldDB" id="A0A9P5WXL7"/>
<evidence type="ECO:0000313" key="2">
    <source>
        <dbReference type="EMBL" id="KAF9440973.1"/>
    </source>
</evidence>
<keyword evidence="3" id="KW-1185">Reference proteome</keyword>
<reference evidence="2" key="1">
    <citation type="submission" date="2020-11" db="EMBL/GenBank/DDBJ databases">
        <authorList>
            <consortium name="DOE Joint Genome Institute"/>
            <person name="Ahrendt S."/>
            <person name="Riley R."/>
            <person name="Andreopoulos W."/>
            <person name="Labutti K."/>
            <person name="Pangilinan J."/>
            <person name="Ruiz-Duenas F.J."/>
            <person name="Barrasa J.M."/>
            <person name="Sanchez-Garcia M."/>
            <person name="Camarero S."/>
            <person name="Miyauchi S."/>
            <person name="Serrano A."/>
            <person name="Linde D."/>
            <person name="Babiker R."/>
            <person name="Drula E."/>
            <person name="Ayuso-Fernandez I."/>
            <person name="Pacheco R."/>
            <person name="Padilla G."/>
            <person name="Ferreira P."/>
            <person name="Barriuso J."/>
            <person name="Kellner H."/>
            <person name="Castanera R."/>
            <person name="Alfaro M."/>
            <person name="Ramirez L."/>
            <person name="Pisabarro A.G."/>
            <person name="Kuo A."/>
            <person name="Tritt A."/>
            <person name="Lipzen A."/>
            <person name="He G."/>
            <person name="Yan M."/>
            <person name="Ng V."/>
            <person name="Cullen D."/>
            <person name="Martin F."/>
            <person name="Rosso M.-N."/>
            <person name="Henrissat B."/>
            <person name="Hibbett D."/>
            <person name="Martinez A.T."/>
            <person name="Grigoriev I.V."/>
        </authorList>
    </citation>
    <scope>NUCLEOTIDE SEQUENCE</scope>
    <source>
        <strain evidence="2">MF-IS2</strain>
    </source>
</reference>
<feature type="region of interest" description="Disordered" evidence="1">
    <location>
        <begin position="1"/>
        <end position="29"/>
    </location>
</feature>
<feature type="compositionally biased region" description="Basic and acidic residues" evidence="1">
    <location>
        <begin position="1"/>
        <end position="10"/>
    </location>
</feature>
<sequence>MSKLKIDSLKEGTTPLSTDGNSPAASASAEENQSAIEIVACSQQSRFHRERFNANSADINIRDCNVAIGNRDVLTDAHRHHWWSRGYGHTKGFGTTVDFPDRRLYNAVTDEMIIFTDKIFDEPHVLLLDEIMNHLNDQRTYIMTNIFDPSRIPTVQLLLEQSSLELASSIMHLRENLMPQSRVAWEVVTSVIGWSFVCCTVADKNKKSRADTWHAKPYPALKTPLNILYLIPRAQTE</sequence>
<dbReference type="EMBL" id="MU152137">
    <property type="protein sequence ID" value="KAF9440973.1"/>
    <property type="molecule type" value="Genomic_DNA"/>
</dbReference>